<dbReference type="GO" id="GO:0006446">
    <property type="term" value="P:regulation of translational initiation"/>
    <property type="evidence" value="ECO:0007669"/>
    <property type="project" value="TreeGrafter"/>
</dbReference>
<gene>
    <name evidence="5" type="ORF">EDD28_0110</name>
</gene>
<dbReference type="SUPFAM" id="SSF54211">
    <property type="entry name" value="Ribosomal protein S5 domain 2-like"/>
    <property type="match status" value="1"/>
</dbReference>
<dbReference type="InterPro" id="IPR036956">
    <property type="entry name" value="Impact_N_sf"/>
</dbReference>
<dbReference type="PANTHER" id="PTHR16301:SF20">
    <property type="entry name" value="IMPACT FAMILY MEMBER YIGZ"/>
    <property type="match status" value="1"/>
</dbReference>
<feature type="region of interest" description="Disordered" evidence="2">
    <location>
        <begin position="219"/>
        <end position="239"/>
    </location>
</feature>
<dbReference type="InterPro" id="IPR001498">
    <property type="entry name" value="Impact_N"/>
</dbReference>
<accession>A0A3N2D726</accession>
<evidence type="ECO:0000313" key="6">
    <source>
        <dbReference type="Proteomes" id="UP000275356"/>
    </source>
</evidence>
<dbReference type="RefSeq" id="WP_123737852.1">
    <property type="nucleotide sequence ID" value="NZ_CALFQU010000022.1"/>
</dbReference>
<dbReference type="GO" id="GO:0005737">
    <property type="term" value="C:cytoplasm"/>
    <property type="evidence" value="ECO:0007669"/>
    <property type="project" value="TreeGrafter"/>
</dbReference>
<feature type="domain" description="Impact N-terminal" evidence="3">
    <location>
        <begin position="21"/>
        <end position="138"/>
    </location>
</feature>
<dbReference type="Pfam" id="PF09186">
    <property type="entry name" value="DUF1949"/>
    <property type="match status" value="1"/>
</dbReference>
<dbReference type="Proteomes" id="UP000275356">
    <property type="component" value="Unassembled WGS sequence"/>
</dbReference>
<evidence type="ECO:0000259" key="3">
    <source>
        <dbReference type="Pfam" id="PF01205"/>
    </source>
</evidence>
<dbReference type="Pfam" id="PF01205">
    <property type="entry name" value="Impact_N"/>
    <property type="match status" value="1"/>
</dbReference>
<evidence type="ECO:0000313" key="5">
    <source>
        <dbReference type="EMBL" id="ROR95552.1"/>
    </source>
</evidence>
<protein>
    <submittedName>
        <fullName evidence="5">Putative YigZ family protein</fullName>
    </submittedName>
</protein>
<dbReference type="Gene3D" id="3.30.230.30">
    <property type="entry name" value="Impact, N-terminal domain"/>
    <property type="match status" value="1"/>
</dbReference>
<comment type="similarity">
    <text evidence="1">Belongs to the IMPACT family.</text>
</comment>
<evidence type="ECO:0000259" key="4">
    <source>
        <dbReference type="Pfam" id="PF09186"/>
    </source>
</evidence>
<name>A0A3N2D726_9MICO</name>
<sequence>MSRPDGFVALARPHEGELEVKRSRFLTFLTPVTTEDEARAAIAAARAAHPMARHHCTAFVLASRGPGHPAVARSNDDGEPSGTAGAPMLEALQSFGATGGDGQHGVGDALAVVVRYFGGVLLGAGGLTRAYRAAVADTLATAPLVRRSELELLGVTLDYPRANTLDAEAARRGWSVEHTYGAAVDVLLGVPPAELAEATARVAALTAGEAEPVRLGTRWVDRLPGPPSPSSEEEMRRGR</sequence>
<evidence type="ECO:0000256" key="2">
    <source>
        <dbReference type="SAM" id="MobiDB-lite"/>
    </source>
</evidence>
<feature type="region of interest" description="Disordered" evidence="2">
    <location>
        <begin position="67"/>
        <end position="86"/>
    </location>
</feature>
<dbReference type="EMBL" id="RKHQ01000001">
    <property type="protein sequence ID" value="ROR95552.1"/>
    <property type="molecule type" value="Genomic_DNA"/>
</dbReference>
<feature type="domain" description="UPF0029" evidence="4">
    <location>
        <begin position="155"/>
        <end position="208"/>
    </location>
</feature>
<dbReference type="InterPro" id="IPR023582">
    <property type="entry name" value="Impact"/>
</dbReference>
<dbReference type="PANTHER" id="PTHR16301">
    <property type="entry name" value="IMPACT-RELATED"/>
    <property type="match status" value="1"/>
</dbReference>
<proteinExistence type="inferred from homology"/>
<dbReference type="InterPro" id="IPR015269">
    <property type="entry name" value="UPF0029_Impact_C"/>
</dbReference>
<evidence type="ECO:0000256" key="1">
    <source>
        <dbReference type="ARBA" id="ARBA00007665"/>
    </source>
</evidence>
<dbReference type="InterPro" id="IPR020568">
    <property type="entry name" value="Ribosomal_Su5_D2-typ_SF"/>
</dbReference>
<reference evidence="5 6" key="1">
    <citation type="submission" date="2018-11" db="EMBL/GenBank/DDBJ databases">
        <title>Sequencing the genomes of 1000 actinobacteria strains.</title>
        <authorList>
            <person name="Klenk H.-P."/>
        </authorList>
    </citation>
    <scope>NUCLEOTIDE SEQUENCE [LARGE SCALE GENOMIC DNA]</scope>
    <source>
        <strain evidence="5 6">DSM 13521</strain>
    </source>
</reference>
<dbReference type="OrthoDB" id="9813771at2"/>
<dbReference type="AlphaFoldDB" id="A0A3N2D726"/>
<organism evidence="5 6">
    <name type="scientific">Salana multivorans</name>
    <dbReference type="NCBI Taxonomy" id="120377"/>
    <lineage>
        <taxon>Bacteria</taxon>
        <taxon>Bacillati</taxon>
        <taxon>Actinomycetota</taxon>
        <taxon>Actinomycetes</taxon>
        <taxon>Micrococcales</taxon>
        <taxon>Beutenbergiaceae</taxon>
        <taxon>Salana</taxon>
    </lineage>
</organism>
<comment type="caution">
    <text evidence="5">The sequence shown here is derived from an EMBL/GenBank/DDBJ whole genome shotgun (WGS) entry which is preliminary data.</text>
</comment>
<keyword evidence="6" id="KW-1185">Reference proteome</keyword>